<dbReference type="RefSeq" id="WP_169045173.1">
    <property type="nucleotide sequence ID" value="NZ_JABBYB010000013.1"/>
</dbReference>
<organism evidence="1 2">
    <name type="scientific">Pseudoalteromonas arctica</name>
    <dbReference type="NCBI Taxonomy" id="394751"/>
    <lineage>
        <taxon>Bacteria</taxon>
        <taxon>Pseudomonadati</taxon>
        <taxon>Pseudomonadota</taxon>
        <taxon>Gammaproteobacteria</taxon>
        <taxon>Alteromonadales</taxon>
        <taxon>Pseudoalteromonadaceae</taxon>
        <taxon>Pseudoalteromonas</taxon>
    </lineage>
</organism>
<protein>
    <submittedName>
        <fullName evidence="1">Uncharacterized protein</fullName>
    </submittedName>
</protein>
<evidence type="ECO:0000313" key="2">
    <source>
        <dbReference type="Proteomes" id="UP000549590"/>
    </source>
</evidence>
<dbReference type="AlphaFoldDB" id="A0AAP6Y8V2"/>
<gene>
    <name evidence="1" type="ORF">HHE94_18260</name>
</gene>
<evidence type="ECO:0000313" key="1">
    <source>
        <dbReference type="EMBL" id="NMP04648.1"/>
    </source>
</evidence>
<reference evidence="1 2" key="1">
    <citation type="submission" date="2020-04" db="EMBL/GenBank/DDBJ databases">
        <title>Genome sequencing and assembly of Pseudoalteromonas arctica.</title>
        <authorList>
            <person name="Cook G.M."/>
        </authorList>
    </citation>
    <scope>NUCLEOTIDE SEQUENCE [LARGE SCALE GENOMIC DNA]</scope>
    <source>
        <strain evidence="1 2">NEC-BIFX-2020_001</strain>
    </source>
</reference>
<proteinExistence type="predicted"/>
<comment type="caution">
    <text evidence="1">The sequence shown here is derived from an EMBL/GenBank/DDBJ whole genome shotgun (WGS) entry which is preliminary data.</text>
</comment>
<name>A0AAP6Y8V2_9GAMM</name>
<dbReference type="Proteomes" id="UP000549590">
    <property type="component" value="Unassembled WGS sequence"/>
</dbReference>
<sequence length="677" mass="80051">MNKLIYKKIKSIQEYQKIKKNNDFFNFFLDLTTTDLDIVASDFIKEQLITSFMLGIRQDFDRYLKPCFDLETMRHSITMDEEKSDEFFIYIDSFNYNEAETKDKINSIYSKFTEINLDQLNEKVIYAYRCYLNIIHSNKVKLSSIKYTIDNIPPPPTFNRFKKNTFEKIINNKSIIIINNIYYTEYNLNSEHIKNLFNIRLTSPVYSDRVERIILKCIKWIGNSLSSIRKSSFECIIKSLSEKPNSNDYEIIKPLYPHLVDTIDFYYEKLNLQSIKILTFIELGLENNYFLDEDKACIELIIPSNENEENHLELTEDITSDDTKFALTTIPHDSYGKKIRDIINNNYEKIHNTISKQTLINNPYIIIDIYLIPENVLKVRDEIKKYKNEYNFYNNKKIVYKEILIPYNSEAICIDKFNEFLSHVVVRRALDFIIISKKLHSLGELDKNKKNTLRKLEKEVKRNLSFRYYEEHPKLQKLIIKYEKLINSLSSYKKPITLDVFLKKKLPHFSNSTVQFAPHGNYLNENQLNHQLCIFIRSLSQDNDLDINISSEVNDGPNRIDLLLETPEYSLAVECKIAFKDKKLQTEGIKKAFNTQMPSYAGTRKTCTLLYVFDENLPNFQTKLKKFIEEQIGVTYKQVNKNDYSHYQLCNNSENKEGNIFDIYSIKLQKDSNSKDK</sequence>
<accession>A0AAP6Y8V2</accession>
<dbReference type="EMBL" id="JABBYB010000013">
    <property type="protein sequence ID" value="NMP04648.1"/>
    <property type="molecule type" value="Genomic_DNA"/>
</dbReference>